<reference evidence="3" key="1">
    <citation type="submission" date="2011-07" db="EMBL/GenBank/DDBJ databases">
        <authorList>
            <consortium name="Caenorhabditis brenneri Sequencing and Analysis Consortium"/>
            <person name="Wilson R.K."/>
        </authorList>
    </citation>
    <scope>NUCLEOTIDE SEQUENCE [LARGE SCALE GENOMIC DNA]</scope>
    <source>
        <strain evidence="3">PB2801</strain>
    </source>
</reference>
<keyword evidence="3" id="KW-1185">Reference proteome</keyword>
<dbReference type="EMBL" id="GL379789">
    <property type="protein sequence ID" value="EGT45607.1"/>
    <property type="molecule type" value="Genomic_DNA"/>
</dbReference>
<evidence type="ECO:0000259" key="1">
    <source>
        <dbReference type="PROSITE" id="PS50181"/>
    </source>
</evidence>
<dbReference type="Proteomes" id="UP000008068">
    <property type="component" value="Unassembled WGS sequence"/>
</dbReference>
<proteinExistence type="predicted"/>
<dbReference type="InParanoid" id="G0MC55"/>
<dbReference type="InterPro" id="IPR001810">
    <property type="entry name" value="F-box_dom"/>
</dbReference>
<dbReference type="eggNOG" id="ENOG502TK02">
    <property type="taxonomic scope" value="Eukaryota"/>
</dbReference>
<gene>
    <name evidence="2" type="ORF">CAEBREN_15333</name>
</gene>
<dbReference type="OMA" id="NSAHIRI"/>
<dbReference type="Pfam" id="PF07735">
    <property type="entry name" value="FBA_2"/>
    <property type="match status" value="1"/>
</dbReference>
<accession>G0MC55</accession>
<name>G0MC55_CAEBE</name>
<dbReference type="PROSITE" id="PS50181">
    <property type="entry name" value="FBOX"/>
    <property type="match status" value="1"/>
</dbReference>
<dbReference type="OrthoDB" id="5910905at2759"/>
<dbReference type="AlphaFoldDB" id="G0MC55"/>
<dbReference type="Pfam" id="PF00646">
    <property type="entry name" value="F-box"/>
    <property type="match status" value="1"/>
</dbReference>
<sequence length="311" mass="36457">MSFPFLLQLPYNSIKNVIKTMDIRDTFGFSLISKKSALLVKAIKLKVKYFTVTVASTLRVEITICEEITLTFHFYETEQIDYDEVPTEPPKDLYPPGYVVLSNWRNYEKREFTMKKWIDHFLKHLFPKVQFLDIHCTRSHYELMRDYFNYSDSINIRRDNMVLEIDLGVIPKILIRNFDLVETWFYLEMSLNELLIGNAQSFIYHEVSLSNKQINMFLKCWMKGACPNLKHTMIRVFSEKPLDLDVVWKGIKNQAAPQDGIGICETCDYFLQFKGGVNIKRFDGVVATVFIEPVDNGSFSVCDLNMFVDHR</sequence>
<evidence type="ECO:0000313" key="2">
    <source>
        <dbReference type="EMBL" id="EGT45607.1"/>
    </source>
</evidence>
<dbReference type="InterPro" id="IPR012885">
    <property type="entry name" value="F-box_Sdz-33"/>
</dbReference>
<organism evidence="3">
    <name type="scientific">Caenorhabditis brenneri</name>
    <name type="common">Nematode worm</name>
    <dbReference type="NCBI Taxonomy" id="135651"/>
    <lineage>
        <taxon>Eukaryota</taxon>
        <taxon>Metazoa</taxon>
        <taxon>Ecdysozoa</taxon>
        <taxon>Nematoda</taxon>
        <taxon>Chromadorea</taxon>
        <taxon>Rhabditida</taxon>
        <taxon>Rhabditina</taxon>
        <taxon>Rhabditomorpha</taxon>
        <taxon>Rhabditoidea</taxon>
        <taxon>Rhabditidae</taxon>
        <taxon>Peloderinae</taxon>
        <taxon>Caenorhabditis</taxon>
    </lineage>
</organism>
<dbReference type="HOGENOM" id="CLU_028840_1_3_1"/>
<evidence type="ECO:0000313" key="3">
    <source>
        <dbReference type="Proteomes" id="UP000008068"/>
    </source>
</evidence>
<feature type="domain" description="F-box" evidence="1">
    <location>
        <begin position="3"/>
        <end position="52"/>
    </location>
</feature>
<dbReference type="PANTHER" id="PTHR22899">
    <property type="entry name" value="CYCLIN-RELATED F-BOX FAMILY"/>
    <property type="match status" value="1"/>
</dbReference>
<dbReference type="PANTHER" id="PTHR22899:SF0">
    <property type="entry name" value="F-BOX ASSOCIATED DOMAIN-CONTAINING PROTEIN-RELATED"/>
    <property type="match status" value="1"/>
</dbReference>
<protein>
    <recommendedName>
        <fullName evidence="1">F-box domain-containing protein</fullName>
    </recommendedName>
</protein>
<dbReference type="InterPro" id="IPR053222">
    <property type="entry name" value="Zygotic_Embryogenesis-Asso"/>
</dbReference>